<dbReference type="EMBL" id="KZ301994">
    <property type="protein sequence ID" value="PFH50974.1"/>
    <property type="molecule type" value="Genomic_DNA"/>
</dbReference>
<dbReference type="GO" id="GO:0000166">
    <property type="term" value="F:nucleotide binding"/>
    <property type="evidence" value="ECO:0007669"/>
    <property type="project" value="InterPro"/>
</dbReference>
<dbReference type="GO" id="GO:0047837">
    <property type="term" value="F:D-xylose 1-dehydrogenase (NADP+) activity"/>
    <property type="evidence" value="ECO:0007669"/>
    <property type="project" value="UniProtKB-EC"/>
</dbReference>
<organism evidence="7 8">
    <name type="scientific">Amanita thiersii Skay4041</name>
    <dbReference type="NCBI Taxonomy" id="703135"/>
    <lineage>
        <taxon>Eukaryota</taxon>
        <taxon>Fungi</taxon>
        <taxon>Dikarya</taxon>
        <taxon>Basidiomycota</taxon>
        <taxon>Agaricomycotina</taxon>
        <taxon>Agaricomycetes</taxon>
        <taxon>Agaricomycetidae</taxon>
        <taxon>Agaricales</taxon>
        <taxon>Pluteineae</taxon>
        <taxon>Amanitaceae</taxon>
        <taxon>Amanita</taxon>
    </lineage>
</organism>
<sequence>MALLLMNASFLQQYLYSWVYSVPQKTTDPIKVGILSSANINAAAIIHPVESHPEAILYAIASRDAQVARSQARKYKFQKSYGSYEELLSDPAVDLVYISTPNGEHFEWALKAIEAGKHVLLEKPFTSNATEAEKLLNRAREKERICMEAMHWQFHPAAHRFRQILDEHVTNSGRGGDTRFCTGSDGRFGNITRTDAWMTCTPAMPKKDIRWKFELAGGSLMDMGYVLSFTRWALRASTPEVIMRAEARPAPHDARVDAAMNASMRFIRPEDVDAPGGTGAMTEVSSTIYTDMARAWLGGIIPRLWELPSIFVETDRAEVYFFNAQMPHLYHYIAVKDKETGKTTYEHKYAGGPLWGEDRGKPHWSTYRYQLEAVIDRLRGRVPVHWITEDESMAQMESIDSVYKQARLPLRPTSELAL</sequence>
<dbReference type="PANTHER" id="PTHR22604:SF105">
    <property type="entry name" value="TRANS-1,2-DIHYDROBENZENE-1,2-DIOL DEHYDROGENASE"/>
    <property type="match status" value="1"/>
</dbReference>
<evidence type="ECO:0000256" key="2">
    <source>
        <dbReference type="ARBA" id="ARBA00023002"/>
    </source>
</evidence>
<dbReference type="Gene3D" id="3.30.360.10">
    <property type="entry name" value="Dihydrodipicolinate Reductase, domain 2"/>
    <property type="match status" value="1"/>
</dbReference>
<evidence type="ECO:0000313" key="8">
    <source>
        <dbReference type="Proteomes" id="UP000242287"/>
    </source>
</evidence>
<evidence type="ECO:0000256" key="1">
    <source>
        <dbReference type="ARBA" id="ARBA00010928"/>
    </source>
</evidence>
<keyword evidence="8" id="KW-1185">Reference proteome</keyword>
<evidence type="ECO:0000259" key="6">
    <source>
        <dbReference type="Pfam" id="PF01408"/>
    </source>
</evidence>
<dbReference type="InterPro" id="IPR036291">
    <property type="entry name" value="NAD(P)-bd_dom_sf"/>
</dbReference>
<evidence type="ECO:0000256" key="3">
    <source>
        <dbReference type="ARBA" id="ARBA00038984"/>
    </source>
</evidence>
<dbReference type="EC" id="1.1.1.179" evidence="3"/>
<gene>
    <name evidence="7" type="ORF">AMATHDRAFT_60184</name>
</gene>
<dbReference type="Pfam" id="PF01408">
    <property type="entry name" value="GFO_IDH_MocA"/>
    <property type="match status" value="1"/>
</dbReference>
<keyword evidence="2" id="KW-0560">Oxidoreductase</keyword>
<dbReference type="PANTHER" id="PTHR22604">
    <property type="entry name" value="OXIDOREDUCTASES"/>
    <property type="match status" value="1"/>
</dbReference>
<name>A0A2A9NNS6_9AGAR</name>
<evidence type="ECO:0000313" key="7">
    <source>
        <dbReference type="EMBL" id="PFH50974.1"/>
    </source>
</evidence>
<dbReference type="AlphaFoldDB" id="A0A2A9NNS6"/>
<proteinExistence type="inferred from homology"/>
<evidence type="ECO:0000256" key="5">
    <source>
        <dbReference type="ARBA" id="ARBA00049233"/>
    </source>
</evidence>
<evidence type="ECO:0000256" key="4">
    <source>
        <dbReference type="ARBA" id="ARBA00042988"/>
    </source>
</evidence>
<dbReference type="STRING" id="703135.A0A2A9NNS6"/>
<feature type="domain" description="Gfo/Idh/MocA-like oxidoreductase N-terminal" evidence="6">
    <location>
        <begin position="32"/>
        <end position="148"/>
    </location>
</feature>
<dbReference type="Proteomes" id="UP000242287">
    <property type="component" value="Unassembled WGS sequence"/>
</dbReference>
<dbReference type="SUPFAM" id="SSF55347">
    <property type="entry name" value="Glyceraldehyde-3-phosphate dehydrogenase-like, C-terminal domain"/>
    <property type="match status" value="1"/>
</dbReference>
<comment type="similarity">
    <text evidence="1">Belongs to the Gfo/Idh/MocA family.</text>
</comment>
<dbReference type="SUPFAM" id="SSF51735">
    <property type="entry name" value="NAD(P)-binding Rossmann-fold domains"/>
    <property type="match status" value="1"/>
</dbReference>
<dbReference type="OrthoDB" id="64915at2759"/>
<protein>
    <recommendedName>
        <fullName evidence="3">D-xylose 1-dehydrogenase (NADP(+), D-xylono-1,5-lactone-forming)</fullName>
        <ecNumber evidence="3">1.1.1.179</ecNumber>
    </recommendedName>
    <alternativeName>
        <fullName evidence="4">D-xylose-NADP dehydrogenase</fullName>
    </alternativeName>
</protein>
<dbReference type="InterPro" id="IPR050984">
    <property type="entry name" value="Gfo/Idh/MocA_domain"/>
</dbReference>
<comment type="catalytic activity">
    <reaction evidence="5">
        <text>D-xylose + NADP(+) = D-xylono-1,5-lactone + NADPH + H(+)</text>
        <dbReference type="Rhea" id="RHEA:22000"/>
        <dbReference type="ChEBI" id="CHEBI:15378"/>
        <dbReference type="ChEBI" id="CHEBI:15867"/>
        <dbReference type="ChEBI" id="CHEBI:53455"/>
        <dbReference type="ChEBI" id="CHEBI:57783"/>
        <dbReference type="ChEBI" id="CHEBI:58349"/>
        <dbReference type="EC" id="1.1.1.179"/>
    </reaction>
</comment>
<reference evidence="7 8" key="1">
    <citation type="submission" date="2014-02" db="EMBL/GenBank/DDBJ databases">
        <title>Transposable element dynamics among asymbiotic and ectomycorrhizal Amanita fungi.</title>
        <authorList>
            <consortium name="DOE Joint Genome Institute"/>
            <person name="Hess J."/>
            <person name="Skrede I."/>
            <person name="Wolfe B."/>
            <person name="LaButti K."/>
            <person name="Ohm R.A."/>
            <person name="Grigoriev I.V."/>
            <person name="Pringle A."/>
        </authorList>
    </citation>
    <scope>NUCLEOTIDE SEQUENCE [LARGE SCALE GENOMIC DNA]</scope>
    <source>
        <strain evidence="7 8">SKay4041</strain>
    </source>
</reference>
<accession>A0A2A9NNS6</accession>
<dbReference type="Gene3D" id="3.40.50.720">
    <property type="entry name" value="NAD(P)-binding Rossmann-like Domain"/>
    <property type="match status" value="1"/>
</dbReference>
<dbReference type="InterPro" id="IPR000683">
    <property type="entry name" value="Gfo/Idh/MocA-like_OxRdtase_N"/>
</dbReference>